<dbReference type="GO" id="GO:0052636">
    <property type="term" value="F:arabinosyltransferase activity"/>
    <property type="evidence" value="ECO:0007669"/>
    <property type="project" value="TreeGrafter"/>
</dbReference>
<dbReference type="AlphaFoldDB" id="A0A8J5XM13"/>
<feature type="chain" id="PRO_5035200688" description="Nucleotide-diphospho-sugar transferase domain-containing protein" evidence="1">
    <location>
        <begin position="28"/>
        <end position="754"/>
    </location>
</feature>
<organism evidence="3 4">
    <name type="scientific">Diacronema lutheri</name>
    <name type="common">Unicellular marine alga</name>
    <name type="synonym">Monochrysis lutheri</name>
    <dbReference type="NCBI Taxonomy" id="2081491"/>
    <lineage>
        <taxon>Eukaryota</taxon>
        <taxon>Haptista</taxon>
        <taxon>Haptophyta</taxon>
        <taxon>Pavlovophyceae</taxon>
        <taxon>Pavlovales</taxon>
        <taxon>Pavlovaceae</taxon>
        <taxon>Diacronema</taxon>
    </lineage>
</organism>
<evidence type="ECO:0000259" key="2">
    <source>
        <dbReference type="Pfam" id="PF03407"/>
    </source>
</evidence>
<reference evidence="3" key="1">
    <citation type="submission" date="2021-05" db="EMBL/GenBank/DDBJ databases">
        <title>The genome of the haptophyte Pavlova lutheri (Diacronema luteri, Pavlovales) - a model for lipid biosynthesis in eukaryotic algae.</title>
        <authorList>
            <person name="Hulatt C.J."/>
            <person name="Posewitz M.C."/>
        </authorList>
    </citation>
    <scope>NUCLEOTIDE SEQUENCE</scope>
    <source>
        <strain evidence="3">NIVA-4/92</strain>
    </source>
</reference>
<feature type="domain" description="Nucleotide-diphospho-sugar transferase" evidence="2">
    <location>
        <begin position="122"/>
        <end position="413"/>
    </location>
</feature>
<dbReference type="GO" id="GO:0005794">
    <property type="term" value="C:Golgi apparatus"/>
    <property type="evidence" value="ECO:0007669"/>
    <property type="project" value="TreeGrafter"/>
</dbReference>
<dbReference type="EMBL" id="JAGTXO010000006">
    <property type="protein sequence ID" value="KAG8467383.1"/>
    <property type="molecule type" value="Genomic_DNA"/>
</dbReference>
<keyword evidence="1" id="KW-0732">Signal</keyword>
<dbReference type="PANTHER" id="PTHR46936">
    <property type="entry name" value="ARABINOSYLTRANSFERASE XEG113"/>
    <property type="match status" value="1"/>
</dbReference>
<keyword evidence="4" id="KW-1185">Reference proteome</keyword>
<evidence type="ECO:0000313" key="4">
    <source>
        <dbReference type="Proteomes" id="UP000751190"/>
    </source>
</evidence>
<evidence type="ECO:0000313" key="3">
    <source>
        <dbReference type="EMBL" id="KAG8467383.1"/>
    </source>
</evidence>
<protein>
    <recommendedName>
        <fullName evidence="2">Nucleotide-diphospho-sugar transferase domain-containing protein</fullName>
    </recommendedName>
</protein>
<comment type="caution">
    <text evidence="3">The sequence shown here is derived from an EMBL/GenBank/DDBJ whole genome shotgun (WGS) entry which is preliminary data.</text>
</comment>
<sequence length="754" mass="82320">MALRPTAVGIALLLLASLLVNIRYVAHKQDACARVEHPRIAAAVDHGGMPVRVVTSPEPFATGWPPAAAGVQRRRATRSAAALAGSAEDARFIIVTFATKGVLDFALNWVLHIRALRLPHMLGAMDDTMEAVCERWQIPVHAVHKDNPGDAHSREAMSGVMGAGMANLRGSDKGFAGLGVLKTLFIQRLLRDGRDVLISDTDTAWFKDPRPIVYGRDARYADFRHADLLISTDCIDSTDDESAANSGCWHTPVQKNTGMMFFRASNNSITFVREWEERLVIYTTCPPEAGAPKGRCEGYNDQNLLNEMIEGRPLGAAVWHDGAKNSASNALRKAVCSDVFRGGMYGVPLDDAHTDGSRRVFAVCMPGKLPRYVVGVLPTIEYANGHSFFVQQRFRTTGVWPTAVHVTFTWGDSAAYAYGKLQRMRDFGMWRLGTVNQHEPGARGAGAGAGAAGGGVAGADGAEVGGEEEAMRRMAERRYLLVSGSARPPPVVPFVKEDYDQRAFQHVRWQRDVRARLQRALALALALNRTVILPEFHCYCDRYFYRLEKCMIPGGHHATRLPFVCPFDHVFDSSRWYELGGARLTAVGRQFAALGFEGHLYGDELRRAPAITNSRATVRVAAGGAGASAAQHTQLDADGRPAEAKVLGAALAPASSDVAISRALASLQHAHVIEVSLEAAEAVFGGFESRERADDFDRLVRHLFGIRVAYCQKECRFAETMYESVRAKQRDPCVWLDGTDKLGKLPGGLPGMQV</sequence>
<dbReference type="Proteomes" id="UP000751190">
    <property type="component" value="Unassembled WGS sequence"/>
</dbReference>
<name>A0A8J5XM13_DIALT</name>
<dbReference type="Pfam" id="PF03407">
    <property type="entry name" value="Nucleotid_trans"/>
    <property type="match status" value="1"/>
</dbReference>
<accession>A0A8J5XM13</accession>
<evidence type="ECO:0000256" key="1">
    <source>
        <dbReference type="SAM" id="SignalP"/>
    </source>
</evidence>
<gene>
    <name evidence="3" type="ORF">KFE25_000699</name>
</gene>
<dbReference type="InterPro" id="IPR053250">
    <property type="entry name" value="Glycosyltransferase_77"/>
</dbReference>
<dbReference type="InterPro" id="IPR005069">
    <property type="entry name" value="Nucl-diP-sugar_transferase"/>
</dbReference>
<proteinExistence type="predicted"/>
<dbReference type="OrthoDB" id="540503at2759"/>
<dbReference type="PANTHER" id="PTHR46936:SF1">
    <property type="entry name" value="ARABINOSYLTRANSFERASE XEG113"/>
    <property type="match status" value="1"/>
</dbReference>
<dbReference type="OMA" id="TECTIGR"/>
<feature type="signal peptide" evidence="1">
    <location>
        <begin position="1"/>
        <end position="27"/>
    </location>
</feature>